<dbReference type="AlphaFoldDB" id="A0A0S2HUT4"/>
<keyword evidence="4" id="KW-1185">Reference proteome</keyword>
<evidence type="ECO:0000256" key="1">
    <source>
        <dbReference type="SAM" id="SignalP"/>
    </source>
</evidence>
<dbReference type="KEGG" id="blq:L21SP5_00127"/>
<feature type="signal peptide" evidence="1">
    <location>
        <begin position="1"/>
        <end position="18"/>
    </location>
</feature>
<dbReference type="STRING" id="1307839.L21SP5_00127"/>
<sequence length="389" mass="46063" precursor="true">MKKLFFLLLLLPFFEVFAQTSYDIDDFSFAGYSNNRLIYLNWDDQKHLYTAVLDDSFVIREFKINELENPETIWFIYDSIRLDHSLKSQITTIEINNNKREVLKGYRIGNSIGFAEDENLMVMSCKVAESSILTVYNITEDSLYFLPIIGQKPTIRNGYVYFSAEHICKRYSSYIDDIYRVKIDDWNNPELIIQNADKNWSVLPNSNIIYADILEDKNNRVLFDSETKTYATTSYFGSPTIVKYQGDFYYQMKQFGKPIFLKVIKYDEEYPIADTRNLCPKEKRILVNLPNSQKRFENSFITEDLLYEAPSSELQKLTKGQLRKLRNAFFARQGYQFSSEDLQEFFGQFDWYHEMVERNQFYELSNDQVVISPQDKKRVELIMEVEQGK</sequence>
<dbReference type="InterPro" id="IPR038434">
    <property type="entry name" value="YARHG_sf"/>
</dbReference>
<feature type="chain" id="PRO_5006599108" description="YARHG domain-containing protein" evidence="1">
    <location>
        <begin position="19"/>
        <end position="389"/>
    </location>
</feature>
<dbReference type="Proteomes" id="UP000064893">
    <property type="component" value="Chromosome"/>
</dbReference>
<reference evidence="3 4" key="1">
    <citation type="submission" date="2015-11" db="EMBL/GenBank/DDBJ databases">
        <title>Description and complete genome sequence of a novel strain predominating in hypersaline microbial mats and representing a new family of the Bacteriodetes phylum.</title>
        <authorList>
            <person name="Spring S."/>
            <person name="Bunk B."/>
            <person name="Sproer C."/>
            <person name="Klenk H.-P."/>
        </authorList>
    </citation>
    <scope>NUCLEOTIDE SEQUENCE [LARGE SCALE GENOMIC DNA]</scope>
    <source>
        <strain evidence="3 4">L21-Spi-D4</strain>
    </source>
</reference>
<keyword evidence="1" id="KW-0732">Signal</keyword>
<accession>A0A0S2HUT4</accession>
<protein>
    <recommendedName>
        <fullName evidence="2">YARHG domain-containing protein</fullName>
    </recommendedName>
</protein>
<organism evidence="3 4">
    <name type="scientific">Salinivirga cyanobacteriivorans</name>
    <dbReference type="NCBI Taxonomy" id="1307839"/>
    <lineage>
        <taxon>Bacteria</taxon>
        <taxon>Pseudomonadati</taxon>
        <taxon>Bacteroidota</taxon>
        <taxon>Bacteroidia</taxon>
        <taxon>Bacteroidales</taxon>
        <taxon>Salinivirgaceae</taxon>
        <taxon>Salinivirga</taxon>
    </lineage>
</organism>
<evidence type="ECO:0000259" key="2">
    <source>
        <dbReference type="SMART" id="SM01324"/>
    </source>
</evidence>
<dbReference type="SMART" id="SM01324">
    <property type="entry name" value="YARHG"/>
    <property type="match status" value="1"/>
</dbReference>
<dbReference type="Gene3D" id="1.20.58.1690">
    <property type="match status" value="1"/>
</dbReference>
<dbReference type="RefSeq" id="WP_057951435.1">
    <property type="nucleotide sequence ID" value="NZ_CP013118.1"/>
</dbReference>
<evidence type="ECO:0000313" key="4">
    <source>
        <dbReference type="Proteomes" id="UP000064893"/>
    </source>
</evidence>
<name>A0A0S2HUT4_9BACT</name>
<proteinExistence type="predicted"/>
<evidence type="ECO:0000313" key="3">
    <source>
        <dbReference type="EMBL" id="ALO13809.1"/>
    </source>
</evidence>
<feature type="domain" description="YARHG" evidence="2">
    <location>
        <begin position="298"/>
        <end position="387"/>
    </location>
</feature>
<dbReference type="Pfam" id="PF13308">
    <property type="entry name" value="YARHG"/>
    <property type="match status" value="1"/>
</dbReference>
<gene>
    <name evidence="3" type="ORF">L21SP5_00127</name>
</gene>
<dbReference type="InterPro" id="IPR025582">
    <property type="entry name" value="YARHG_dom"/>
</dbReference>
<dbReference type="OrthoDB" id="353549at2"/>
<dbReference type="EMBL" id="CP013118">
    <property type="protein sequence ID" value="ALO13809.1"/>
    <property type="molecule type" value="Genomic_DNA"/>
</dbReference>